<dbReference type="EMBL" id="LAPZ01000015">
    <property type="protein sequence ID" value="OSY87035.1"/>
    <property type="molecule type" value="Genomic_DNA"/>
</dbReference>
<dbReference type="AlphaFoldDB" id="A0A1Y2P9B5"/>
<dbReference type="PANTHER" id="PTHR39336:SF1">
    <property type="entry name" value="PYRIDOXAMINE PHOSPHATE OXIDASE FAMILY PROTEIN (AFU_ORTHOLOGUE AFUA_6G11440)"/>
    <property type="match status" value="1"/>
</dbReference>
<accession>A0A1Y2P9B5</accession>
<gene>
    <name evidence="2" type="ORF">WH52_13295</name>
</gene>
<sequence>MAKFYEKITARVQTFIEQQKVFFVATAPNEGRINLSPKGMDSFRIINEHRVAWLSVTGSGNETSAHLLENNRITVMFCAFEGAPNIVRLYGKAKEILPNDNEWNELITLFPKLEGTRQIFDIHIESVQTSCGMSIPFYEYQGERNQLLDWAKDKGEEGIQQYWEDRNQISIDGLDTRFNK</sequence>
<dbReference type="OrthoDB" id="115989at2"/>
<evidence type="ECO:0000313" key="2">
    <source>
        <dbReference type="EMBL" id="OSY87035.1"/>
    </source>
</evidence>
<organism evidence="2 3">
    <name type="scientific">Tenacibaculum holothuriorum</name>
    <dbReference type="NCBI Taxonomy" id="1635173"/>
    <lineage>
        <taxon>Bacteria</taxon>
        <taxon>Pseudomonadati</taxon>
        <taxon>Bacteroidota</taxon>
        <taxon>Flavobacteriia</taxon>
        <taxon>Flavobacteriales</taxon>
        <taxon>Flavobacteriaceae</taxon>
        <taxon>Tenacibaculum</taxon>
    </lineage>
</organism>
<name>A0A1Y2P9B5_9FLAO</name>
<dbReference type="RefSeq" id="WP_086031460.1">
    <property type="nucleotide sequence ID" value="NZ_LAPZ01000015.1"/>
</dbReference>
<reference evidence="2 3" key="1">
    <citation type="submission" date="2015-03" db="EMBL/GenBank/DDBJ databases">
        <title>Genome sequence of Tenacibaculum sp. S2-2, isolated from intestinal microbiota of sea cucumber, Apostichopus japonicas.</title>
        <authorList>
            <person name="Shao Z."/>
            <person name="Wang L."/>
            <person name="Li X."/>
        </authorList>
    </citation>
    <scope>NUCLEOTIDE SEQUENCE [LARGE SCALE GENOMIC DNA]</scope>
    <source>
        <strain evidence="2 3">S2-2</strain>
    </source>
</reference>
<dbReference type="Proteomes" id="UP000194221">
    <property type="component" value="Unassembled WGS sequence"/>
</dbReference>
<dbReference type="PANTHER" id="PTHR39336">
    <property type="entry name" value="PYRIDOXAMINE PHOSPHATE OXIDASE FAMILY PROTEIN (AFU_ORTHOLOGUE AFUA_6G11440)"/>
    <property type="match status" value="1"/>
</dbReference>
<proteinExistence type="predicted"/>
<dbReference type="Gene3D" id="2.30.110.10">
    <property type="entry name" value="Electron Transport, Fmn-binding Protein, Chain A"/>
    <property type="match status" value="1"/>
</dbReference>
<evidence type="ECO:0000313" key="3">
    <source>
        <dbReference type="Proteomes" id="UP000194221"/>
    </source>
</evidence>
<comment type="caution">
    <text evidence="2">The sequence shown here is derived from an EMBL/GenBank/DDBJ whole genome shotgun (WGS) entry which is preliminary data.</text>
</comment>
<dbReference type="STRING" id="1635173.WH52_13295"/>
<evidence type="ECO:0000259" key="1">
    <source>
        <dbReference type="Pfam" id="PF01243"/>
    </source>
</evidence>
<protein>
    <submittedName>
        <fullName evidence="2">Pyridoxamine 5'-phosphate oxidase</fullName>
    </submittedName>
</protein>
<dbReference type="InterPro" id="IPR012349">
    <property type="entry name" value="Split_barrel_FMN-bd"/>
</dbReference>
<dbReference type="SUPFAM" id="SSF50475">
    <property type="entry name" value="FMN-binding split barrel"/>
    <property type="match status" value="1"/>
</dbReference>
<dbReference type="Pfam" id="PF01243">
    <property type="entry name" value="PNPOx_N"/>
    <property type="match status" value="1"/>
</dbReference>
<feature type="domain" description="Pyridoxamine 5'-phosphate oxidase N-terminal" evidence="1">
    <location>
        <begin position="8"/>
        <end position="131"/>
    </location>
</feature>
<keyword evidence="3" id="KW-1185">Reference proteome</keyword>
<dbReference type="InParanoid" id="A0A1Y2P9B5"/>
<dbReference type="InterPro" id="IPR011576">
    <property type="entry name" value="Pyridox_Oxase_N"/>
</dbReference>